<sequence length="427" mass="47404">MVLVFGGWVLLSVQQFGDVFGAVFVQFGDVFGAVFCAEYIISCVILLSLYRYCNQTHEGVASALDVKVSMLSELYDCTSPSTTSVTIEMKPRTNGGSRSQKSNGVQSEGPNWVIIAGSALLSTLSVRLGYKLKQVLDSRRPNKTTSSLKGNEKSSDGSKLGNGYMQSSTYYFSQDDDGCYNCNTEAGGLGITKQQYNGSEPEMVLPLVAVPAIGFNKENGGIWSTSPDRLELPQKPFHRSNSSESPCVSESGSDIYSKREVIQKLRLQIKRRDETILEMQEQIVELQASLNSQMSHSAHQQSVLDAANRDLFDSEREIQRLRKAIADHCVGQVGTCDKPPTVPVWPAEVRYGHTNGHLDVDRNSDTSEKGRGDGERFEMLKREKDELKEVIDGKDYLIKSYKEQTTELSIKVKELQQRLDAQLPNIL</sequence>
<dbReference type="PANTHER" id="PTHR34462:SF1">
    <property type="entry name" value="OS05G0587400 PROTEIN"/>
    <property type="match status" value="1"/>
</dbReference>
<dbReference type="PANTHER" id="PTHR34462">
    <property type="entry name" value="OS05G0587400 PROTEIN"/>
    <property type="match status" value="1"/>
</dbReference>
<evidence type="ECO:0000256" key="2">
    <source>
        <dbReference type="SAM" id="MobiDB-lite"/>
    </source>
</evidence>
<evidence type="ECO:0000313" key="3">
    <source>
        <dbReference type="EMBL" id="WMV53806.1"/>
    </source>
</evidence>
<keyword evidence="1" id="KW-0175">Coiled coil</keyword>
<name>A0AAF0ZW97_SOLVR</name>
<protein>
    <submittedName>
        <fullName evidence="3">Uncharacterized protein</fullName>
    </submittedName>
</protein>
<dbReference type="Proteomes" id="UP001234989">
    <property type="component" value="Chromosome 11"/>
</dbReference>
<keyword evidence="4" id="KW-1185">Reference proteome</keyword>
<gene>
    <name evidence="3" type="ORF">MTR67_047191</name>
</gene>
<feature type="coiled-coil region" evidence="1">
    <location>
        <begin position="262"/>
        <end position="324"/>
    </location>
</feature>
<accession>A0AAF0ZW97</accession>
<reference evidence="3" key="1">
    <citation type="submission" date="2023-08" db="EMBL/GenBank/DDBJ databases">
        <title>A de novo genome assembly of Solanum verrucosum Schlechtendal, a Mexican diploid species geographically isolated from the other diploid A-genome species in potato relatives.</title>
        <authorList>
            <person name="Hosaka K."/>
        </authorList>
    </citation>
    <scope>NUCLEOTIDE SEQUENCE</scope>
    <source>
        <tissue evidence="3">Young leaves</tissue>
    </source>
</reference>
<dbReference type="EMBL" id="CP133622">
    <property type="protein sequence ID" value="WMV53806.1"/>
    <property type="molecule type" value="Genomic_DNA"/>
</dbReference>
<evidence type="ECO:0000256" key="1">
    <source>
        <dbReference type="SAM" id="Coils"/>
    </source>
</evidence>
<proteinExistence type="predicted"/>
<dbReference type="AlphaFoldDB" id="A0AAF0ZW97"/>
<evidence type="ECO:0000313" key="4">
    <source>
        <dbReference type="Proteomes" id="UP001234989"/>
    </source>
</evidence>
<feature type="compositionally biased region" description="Polar residues" evidence="2">
    <location>
        <begin position="94"/>
        <end position="106"/>
    </location>
</feature>
<organism evidence="3 4">
    <name type="scientific">Solanum verrucosum</name>
    <dbReference type="NCBI Taxonomy" id="315347"/>
    <lineage>
        <taxon>Eukaryota</taxon>
        <taxon>Viridiplantae</taxon>
        <taxon>Streptophyta</taxon>
        <taxon>Embryophyta</taxon>
        <taxon>Tracheophyta</taxon>
        <taxon>Spermatophyta</taxon>
        <taxon>Magnoliopsida</taxon>
        <taxon>eudicotyledons</taxon>
        <taxon>Gunneridae</taxon>
        <taxon>Pentapetalae</taxon>
        <taxon>asterids</taxon>
        <taxon>lamiids</taxon>
        <taxon>Solanales</taxon>
        <taxon>Solanaceae</taxon>
        <taxon>Solanoideae</taxon>
        <taxon>Solaneae</taxon>
        <taxon>Solanum</taxon>
    </lineage>
</organism>
<feature type="region of interest" description="Disordered" evidence="2">
    <location>
        <begin position="140"/>
        <end position="161"/>
    </location>
</feature>
<feature type="region of interest" description="Disordered" evidence="2">
    <location>
        <begin position="86"/>
        <end position="106"/>
    </location>
</feature>